<dbReference type="KEGG" id="fox:FOXG_04766"/>
<evidence type="ECO:0000313" key="1">
    <source>
        <dbReference type="EMBL" id="KNB01548.1"/>
    </source>
</evidence>
<protein>
    <submittedName>
        <fullName evidence="1">Uncharacterized protein</fullName>
    </submittedName>
</protein>
<gene>
    <name evidence="1" type="ORF">FOXG_04766</name>
</gene>
<dbReference type="AlphaFoldDB" id="A0A0J9URF3"/>
<evidence type="ECO:0000313" key="2">
    <source>
        <dbReference type="Proteomes" id="UP000009097"/>
    </source>
</evidence>
<dbReference type="Proteomes" id="UP000009097">
    <property type="component" value="Unassembled WGS sequence"/>
</dbReference>
<proteinExistence type="predicted"/>
<name>A0A0J9URF3_FUSO4</name>
<dbReference type="VEuPathDB" id="FungiDB:FOXG_04766"/>
<reference evidence="1" key="2">
    <citation type="journal article" date="2010" name="Nature">
        <title>Comparative genomics reveals mobile pathogenicity chromosomes in Fusarium.</title>
        <authorList>
            <person name="Ma L.J."/>
            <person name="van der Does H.C."/>
            <person name="Borkovich K.A."/>
            <person name="Coleman J.J."/>
            <person name="Daboussi M.J."/>
            <person name="Di Pietro A."/>
            <person name="Dufresne M."/>
            <person name="Freitag M."/>
            <person name="Grabherr M."/>
            <person name="Henrissat B."/>
            <person name="Houterman P.M."/>
            <person name="Kang S."/>
            <person name="Shim W.B."/>
            <person name="Woloshuk C."/>
            <person name="Xie X."/>
            <person name="Xu J.R."/>
            <person name="Antoniw J."/>
            <person name="Baker S.E."/>
            <person name="Bluhm B.H."/>
            <person name="Breakspear A."/>
            <person name="Brown D.W."/>
            <person name="Butchko R.A."/>
            <person name="Chapman S."/>
            <person name="Coulson R."/>
            <person name="Coutinho P.M."/>
            <person name="Danchin E.G."/>
            <person name="Diener A."/>
            <person name="Gale L.R."/>
            <person name="Gardiner D.M."/>
            <person name="Goff S."/>
            <person name="Hammond-Kosack K.E."/>
            <person name="Hilburn K."/>
            <person name="Hua-Van A."/>
            <person name="Jonkers W."/>
            <person name="Kazan K."/>
            <person name="Kodira C.D."/>
            <person name="Koehrsen M."/>
            <person name="Kumar L."/>
            <person name="Lee Y.H."/>
            <person name="Li L."/>
            <person name="Manners J.M."/>
            <person name="Miranda-Saavedra D."/>
            <person name="Mukherjee M."/>
            <person name="Park G."/>
            <person name="Park J."/>
            <person name="Park S.Y."/>
            <person name="Proctor R.H."/>
            <person name="Regev A."/>
            <person name="Ruiz-Roldan M.C."/>
            <person name="Sain D."/>
            <person name="Sakthikumar S."/>
            <person name="Sykes S."/>
            <person name="Schwartz D.C."/>
            <person name="Turgeon B.G."/>
            <person name="Wapinski I."/>
            <person name="Yoder O."/>
            <person name="Young S."/>
            <person name="Zeng Q."/>
            <person name="Zhou S."/>
            <person name="Galagan J."/>
            <person name="Cuomo C.A."/>
            <person name="Kistler H.C."/>
            <person name="Rep M."/>
        </authorList>
    </citation>
    <scope>NUCLEOTIDE SEQUENCE [LARGE SCALE GENOMIC DNA]</scope>
    <source>
        <strain evidence="1">4287</strain>
    </source>
</reference>
<dbReference type="EMBL" id="DS231700">
    <property type="protein sequence ID" value="KNB01548.1"/>
    <property type="molecule type" value="Genomic_DNA"/>
</dbReference>
<reference evidence="1" key="1">
    <citation type="submission" date="2007-04" db="EMBL/GenBank/DDBJ databases">
        <authorList>
            <consortium name="The Broad Institute Genome Sequencing Platform"/>
            <person name="Birren B."/>
            <person name="Lander E."/>
            <person name="Galagan J."/>
            <person name="Nusbaum C."/>
            <person name="Devon K."/>
            <person name="Ma L.-J."/>
            <person name="Jaffe D."/>
            <person name="Butler J."/>
            <person name="Alvarez P."/>
            <person name="Gnerre S."/>
            <person name="Grabherr M."/>
            <person name="Kleber M."/>
            <person name="Mauceli E."/>
            <person name="Brockman W."/>
            <person name="MacCallum I.A."/>
            <person name="Young S."/>
            <person name="LaButti K."/>
            <person name="DeCaprio D."/>
            <person name="Crawford M."/>
            <person name="Koehrsen M."/>
            <person name="Engels R."/>
            <person name="Montgomery P."/>
            <person name="Pearson M."/>
            <person name="Howarth C."/>
            <person name="Larson L."/>
            <person name="White J."/>
            <person name="O'Leary S."/>
            <person name="Kodira C."/>
            <person name="Zeng Q."/>
            <person name="Yandava C."/>
            <person name="Alvarado L."/>
            <person name="Kistler C."/>
            <person name="Shim W.-B."/>
            <person name="Kang S."/>
            <person name="Woloshuk C."/>
        </authorList>
    </citation>
    <scope>NUCLEOTIDE SEQUENCE</scope>
    <source>
        <strain evidence="1">4287</strain>
    </source>
</reference>
<dbReference type="GeneID" id="28946785"/>
<sequence>MWMDKHMCLCIYQQTGSGESLASTFLQYLYLKGARESRDDA</sequence>
<accession>A0A0J9URF3</accession>
<dbReference type="RefSeq" id="XP_018239593.1">
    <property type="nucleotide sequence ID" value="XM_018382804.1"/>
</dbReference>
<organism evidence="1 2">
    <name type="scientific">Fusarium oxysporum f. sp. lycopersici (strain 4287 / CBS 123668 / FGSC 9935 / NRRL 34936)</name>
    <name type="common">Fusarium vascular wilt of tomato</name>
    <dbReference type="NCBI Taxonomy" id="426428"/>
    <lineage>
        <taxon>Eukaryota</taxon>
        <taxon>Fungi</taxon>
        <taxon>Dikarya</taxon>
        <taxon>Ascomycota</taxon>
        <taxon>Pezizomycotina</taxon>
        <taxon>Sordariomycetes</taxon>
        <taxon>Hypocreomycetidae</taxon>
        <taxon>Hypocreales</taxon>
        <taxon>Nectriaceae</taxon>
        <taxon>Fusarium</taxon>
        <taxon>Fusarium oxysporum species complex</taxon>
    </lineage>
</organism>